<dbReference type="Pfam" id="PF19055">
    <property type="entry name" value="ABC2_membrane_7"/>
    <property type="match status" value="1"/>
</dbReference>
<evidence type="ECO:0000313" key="10">
    <source>
        <dbReference type="Proteomes" id="UP001266305"/>
    </source>
</evidence>
<keyword evidence="6" id="KW-1133">Transmembrane helix</keyword>
<keyword evidence="3" id="KW-1003">Cell membrane</keyword>
<feature type="non-terminal residue" evidence="9">
    <location>
        <position position="132"/>
    </location>
</feature>
<feature type="domain" description="ABC transporter family G" evidence="8">
    <location>
        <begin position="9"/>
        <end position="67"/>
    </location>
</feature>
<reference evidence="9 10" key="1">
    <citation type="submission" date="2023-05" db="EMBL/GenBank/DDBJ databases">
        <title>B98-5 Cell Line De Novo Hybrid Assembly: An Optical Mapping Approach.</title>
        <authorList>
            <person name="Kananen K."/>
            <person name="Auerbach J.A."/>
            <person name="Kautto E."/>
            <person name="Blachly J.S."/>
        </authorList>
    </citation>
    <scope>NUCLEOTIDE SEQUENCE [LARGE SCALE GENOMIC DNA]</scope>
    <source>
        <strain evidence="9">B95-8</strain>
        <tissue evidence="9">Cell line</tissue>
    </source>
</reference>
<sequence>GRTIIFSIHQPRYSIFKLFDSLTLLASGRLMFHGPAQEALGYFETAGYHCEAYNNPADFFLDVINGDSTAVVLNREEDFQATEIIEPSKRDKPLIEKLAEIYVDSSFYKETKAELDQLSRGEKKKKTTAFKE</sequence>
<protein>
    <submittedName>
        <fullName evidence="9">ATP-binding cassette sub- G member 2</fullName>
    </submittedName>
</protein>
<keyword evidence="2" id="KW-0813">Transport</keyword>
<dbReference type="InterPro" id="IPR050352">
    <property type="entry name" value="ABCG_transporters"/>
</dbReference>
<proteinExistence type="predicted"/>
<name>A0ABQ9W3N8_SAGOE</name>
<keyword evidence="4" id="KW-0812">Transmembrane</keyword>
<gene>
    <name evidence="9" type="primary">ABCG2_1</name>
    <name evidence="9" type="ORF">P7K49_006621</name>
</gene>
<evidence type="ECO:0000313" key="9">
    <source>
        <dbReference type="EMBL" id="KAK2115995.1"/>
    </source>
</evidence>
<keyword evidence="9" id="KW-0547">Nucleotide-binding</keyword>
<evidence type="ECO:0000256" key="1">
    <source>
        <dbReference type="ARBA" id="ARBA00004651"/>
    </source>
</evidence>
<dbReference type="PANTHER" id="PTHR48041:SF92">
    <property type="entry name" value="BROAD SUBSTRATE SPECIFICITY ATP-BINDING CASSETTE TRANSPORTER ABCG2"/>
    <property type="match status" value="1"/>
</dbReference>
<dbReference type="GO" id="GO:0005524">
    <property type="term" value="F:ATP binding"/>
    <property type="evidence" value="ECO:0007669"/>
    <property type="project" value="UniProtKB-KW"/>
</dbReference>
<evidence type="ECO:0000256" key="6">
    <source>
        <dbReference type="ARBA" id="ARBA00022989"/>
    </source>
</evidence>
<organism evidence="9 10">
    <name type="scientific">Saguinus oedipus</name>
    <name type="common">Cotton-top tamarin</name>
    <name type="synonym">Oedipomidas oedipus</name>
    <dbReference type="NCBI Taxonomy" id="9490"/>
    <lineage>
        <taxon>Eukaryota</taxon>
        <taxon>Metazoa</taxon>
        <taxon>Chordata</taxon>
        <taxon>Craniata</taxon>
        <taxon>Vertebrata</taxon>
        <taxon>Euteleostomi</taxon>
        <taxon>Mammalia</taxon>
        <taxon>Eutheria</taxon>
        <taxon>Euarchontoglires</taxon>
        <taxon>Primates</taxon>
        <taxon>Haplorrhini</taxon>
        <taxon>Platyrrhini</taxon>
        <taxon>Cebidae</taxon>
        <taxon>Callitrichinae</taxon>
        <taxon>Saguinus</taxon>
    </lineage>
</organism>
<dbReference type="EMBL" id="JASSZA010000003">
    <property type="protein sequence ID" value="KAK2115995.1"/>
    <property type="molecule type" value="Genomic_DNA"/>
</dbReference>
<feature type="non-terminal residue" evidence="9">
    <location>
        <position position="1"/>
    </location>
</feature>
<dbReference type="Proteomes" id="UP001266305">
    <property type="component" value="Unassembled WGS sequence"/>
</dbReference>
<evidence type="ECO:0000259" key="8">
    <source>
        <dbReference type="Pfam" id="PF19055"/>
    </source>
</evidence>
<keyword evidence="9" id="KW-0067">ATP-binding</keyword>
<evidence type="ECO:0000256" key="7">
    <source>
        <dbReference type="ARBA" id="ARBA00023136"/>
    </source>
</evidence>
<evidence type="ECO:0000256" key="3">
    <source>
        <dbReference type="ARBA" id="ARBA00022475"/>
    </source>
</evidence>
<keyword evidence="7" id="KW-0472">Membrane</keyword>
<accession>A0ABQ9W3N8</accession>
<evidence type="ECO:0000256" key="4">
    <source>
        <dbReference type="ARBA" id="ARBA00022692"/>
    </source>
</evidence>
<evidence type="ECO:0000256" key="5">
    <source>
        <dbReference type="ARBA" id="ARBA00022967"/>
    </source>
</evidence>
<dbReference type="InterPro" id="IPR043926">
    <property type="entry name" value="ABCG_dom"/>
</dbReference>
<comment type="subcellular location">
    <subcellularLocation>
        <location evidence="1">Cell membrane</location>
        <topology evidence="1">Multi-pass membrane protein</topology>
    </subcellularLocation>
</comment>
<dbReference type="PANTHER" id="PTHR48041">
    <property type="entry name" value="ABC TRANSPORTER G FAMILY MEMBER 28"/>
    <property type="match status" value="1"/>
</dbReference>
<keyword evidence="10" id="KW-1185">Reference proteome</keyword>
<comment type="caution">
    <text evidence="9">The sequence shown here is derived from an EMBL/GenBank/DDBJ whole genome shotgun (WGS) entry which is preliminary data.</text>
</comment>
<keyword evidence="5" id="KW-1278">Translocase</keyword>
<evidence type="ECO:0000256" key="2">
    <source>
        <dbReference type="ARBA" id="ARBA00022448"/>
    </source>
</evidence>